<organism evidence="2 3">
    <name type="scientific">Flaviaesturariibacter aridisoli</name>
    <dbReference type="NCBI Taxonomy" id="2545761"/>
    <lineage>
        <taxon>Bacteria</taxon>
        <taxon>Pseudomonadati</taxon>
        <taxon>Bacteroidota</taxon>
        <taxon>Chitinophagia</taxon>
        <taxon>Chitinophagales</taxon>
        <taxon>Chitinophagaceae</taxon>
        <taxon>Flaviaestuariibacter</taxon>
    </lineage>
</organism>
<dbReference type="InterPro" id="IPR025364">
    <property type="entry name" value="DUF4268"/>
</dbReference>
<dbReference type="OrthoDB" id="1467516at2"/>
<gene>
    <name evidence="2" type="ORF">E0486_14560</name>
</gene>
<dbReference type="Proteomes" id="UP000295164">
    <property type="component" value="Unassembled WGS sequence"/>
</dbReference>
<feature type="domain" description="DUF4268" evidence="1">
    <location>
        <begin position="10"/>
        <end position="145"/>
    </location>
</feature>
<dbReference type="RefSeq" id="WP_131853093.1">
    <property type="nucleotide sequence ID" value="NZ_SKFH01000029.1"/>
</dbReference>
<protein>
    <submittedName>
        <fullName evidence="2">DUF4268 domain-containing protein</fullName>
    </submittedName>
</protein>
<sequence length="153" mass="18094">MFSRKEASELRQAFWTTFGQYLQPVLSAEGARINWVNYKTGEKDISFRMETGNSAAQIGIVLAHKDAGLRQLYYEQFVQLRSALENHTGEEWNWQPEYYDEYGGLTSRIYIEQEDLLVLRRSDWPELISFFKPRIIALDAFWSEAKYFFEALR</sequence>
<dbReference type="EMBL" id="SKFH01000029">
    <property type="protein sequence ID" value="TCZ68311.1"/>
    <property type="molecule type" value="Genomic_DNA"/>
</dbReference>
<accession>A0A4R4E174</accession>
<keyword evidence="3" id="KW-1185">Reference proteome</keyword>
<proteinExistence type="predicted"/>
<dbReference type="AlphaFoldDB" id="A0A4R4E174"/>
<dbReference type="Pfam" id="PF14088">
    <property type="entry name" value="DUF4268"/>
    <property type="match status" value="1"/>
</dbReference>
<name>A0A4R4E174_9BACT</name>
<reference evidence="2 3" key="1">
    <citation type="submission" date="2019-03" db="EMBL/GenBank/DDBJ databases">
        <authorList>
            <person name="Kim M.K.M."/>
        </authorList>
    </citation>
    <scope>NUCLEOTIDE SEQUENCE [LARGE SCALE GENOMIC DNA]</scope>
    <source>
        <strain evidence="2 3">17J68-15</strain>
    </source>
</reference>
<evidence type="ECO:0000313" key="3">
    <source>
        <dbReference type="Proteomes" id="UP000295164"/>
    </source>
</evidence>
<evidence type="ECO:0000313" key="2">
    <source>
        <dbReference type="EMBL" id="TCZ68311.1"/>
    </source>
</evidence>
<comment type="caution">
    <text evidence="2">The sequence shown here is derived from an EMBL/GenBank/DDBJ whole genome shotgun (WGS) entry which is preliminary data.</text>
</comment>
<evidence type="ECO:0000259" key="1">
    <source>
        <dbReference type="Pfam" id="PF14088"/>
    </source>
</evidence>